<feature type="transmembrane region" description="Helical" evidence="7">
    <location>
        <begin position="421"/>
        <end position="446"/>
    </location>
</feature>
<feature type="transmembrane region" description="Helical" evidence="7">
    <location>
        <begin position="152"/>
        <end position="179"/>
    </location>
</feature>
<comment type="similarity">
    <text evidence="5">Belongs to the major facilitator superfamily. SLC46A family.</text>
</comment>
<dbReference type="GO" id="GO:0022857">
    <property type="term" value="F:transmembrane transporter activity"/>
    <property type="evidence" value="ECO:0007669"/>
    <property type="project" value="InterPro"/>
</dbReference>
<dbReference type="Pfam" id="PF07690">
    <property type="entry name" value="MFS_1"/>
    <property type="match status" value="1"/>
</dbReference>
<dbReference type="PANTHER" id="PTHR23507:SF3">
    <property type="entry name" value="THYMIC STROMAL COTRANSPORTER HOMOLOG"/>
    <property type="match status" value="1"/>
</dbReference>
<protein>
    <submittedName>
        <fullName evidence="8">Thymic stromal cotransporter homolog</fullName>
    </submittedName>
</protein>
<evidence type="ECO:0000256" key="3">
    <source>
        <dbReference type="ARBA" id="ARBA00022989"/>
    </source>
</evidence>
<gene>
    <name evidence="8" type="ORF">PECUL_23A038841</name>
</gene>
<feature type="transmembrane region" description="Helical" evidence="7">
    <location>
        <begin position="333"/>
        <end position="353"/>
    </location>
</feature>
<feature type="transmembrane region" description="Helical" evidence="7">
    <location>
        <begin position="57"/>
        <end position="76"/>
    </location>
</feature>
<evidence type="ECO:0000256" key="6">
    <source>
        <dbReference type="SAM" id="MobiDB-lite"/>
    </source>
</evidence>
<evidence type="ECO:0000313" key="8">
    <source>
        <dbReference type="EMBL" id="CAH2293602.1"/>
    </source>
</evidence>
<feature type="transmembrane region" description="Helical" evidence="7">
    <location>
        <begin position="392"/>
        <end position="415"/>
    </location>
</feature>
<keyword evidence="4 7" id="KW-0472">Membrane</keyword>
<feature type="transmembrane region" description="Helical" evidence="7">
    <location>
        <begin position="359"/>
        <end position="380"/>
    </location>
</feature>
<evidence type="ECO:0000256" key="5">
    <source>
        <dbReference type="ARBA" id="ARBA00038227"/>
    </source>
</evidence>
<feature type="transmembrane region" description="Helical" evidence="7">
    <location>
        <begin position="185"/>
        <end position="206"/>
    </location>
</feature>
<evidence type="ECO:0000256" key="7">
    <source>
        <dbReference type="SAM" id="Phobius"/>
    </source>
</evidence>
<feature type="transmembrane region" description="Helical" evidence="7">
    <location>
        <begin position="305"/>
        <end position="326"/>
    </location>
</feature>
<dbReference type="InterPro" id="IPR036259">
    <property type="entry name" value="MFS_trans_sf"/>
</dbReference>
<keyword evidence="3 7" id="KW-1133">Transmembrane helix</keyword>
<dbReference type="SUPFAM" id="SSF103473">
    <property type="entry name" value="MFS general substrate transporter"/>
    <property type="match status" value="1"/>
</dbReference>
<comment type="subcellular location">
    <subcellularLocation>
        <location evidence="1">Membrane</location>
        <topology evidence="1">Multi-pass membrane protein</topology>
    </subcellularLocation>
</comment>
<evidence type="ECO:0000256" key="4">
    <source>
        <dbReference type="ARBA" id="ARBA00023136"/>
    </source>
</evidence>
<feature type="transmembrane region" description="Helical" evidence="7">
    <location>
        <begin position="114"/>
        <end position="140"/>
    </location>
</feature>
<sequence>MVMIRTWIEPIVAGAQVASSFYDTSLLMVVKNHYNETTSFTNSSHEDVLQKAISNFYITYNLILGFTPILSAYILARIGDRSNRKITICIPMIGYLVSRLFLLFVILWDWPIEVMFGSAALNGLTGWFTTYWGGVMAWASQDSSESRRSLRLIIIEMVYGLAGFVGSLVSGHIFINLSIGNRQGVILVCCSLGCYVFCVLYSIFVLKTPDSVETDAQKEKKKNKSFEEIQNDPGNSEYTEKSRLLENDPIINSVPGDQTFLTPSKLILIMMFTSVILFNVASIGAEDVINIFVLKKPLSWGPVEVGYGNAAGYVNYITSFLGVFVFSRCVGDLGLIVIGMLSFNAGILIMAFVRWTYLYYVARAVMMFSLIPTPTIRSMISKHVEGSSYGKVFVVLQLGIGIVVVSASAGFNKLYQATLDWYSGFCFVLFSGIGFISIIPIIVAACKQRSVNIHYRPPLIGETVYGTT</sequence>
<dbReference type="Proteomes" id="UP001295444">
    <property type="component" value="Chromosome 05"/>
</dbReference>
<dbReference type="Gene3D" id="1.20.1250.20">
    <property type="entry name" value="MFS general substrate transporter like domains"/>
    <property type="match status" value="1"/>
</dbReference>
<evidence type="ECO:0000313" key="9">
    <source>
        <dbReference type="Proteomes" id="UP001295444"/>
    </source>
</evidence>
<keyword evidence="9" id="KW-1185">Reference proteome</keyword>
<feature type="transmembrane region" description="Helical" evidence="7">
    <location>
        <begin position="88"/>
        <end position="108"/>
    </location>
</feature>
<dbReference type="GO" id="GO:0016020">
    <property type="term" value="C:membrane"/>
    <property type="evidence" value="ECO:0007669"/>
    <property type="project" value="UniProtKB-SubCell"/>
</dbReference>
<dbReference type="AlphaFoldDB" id="A0AAD1W4Q6"/>
<feature type="transmembrane region" description="Helical" evidence="7">
    <location>
        <begin position="266"/>
        <end position="285"/>
    </location>
</feature>
<feature type="region of interest" description="Disordered" evidence="6">
    <location>
        <begin position="218"/>
        <end position="238"/>
    </location>
</feature>
<dbReference type="CDD" id="cd17450">
    <property type="entry name" value="MFS_SLC46A2_TSCOT"/>
    <property type="match status" value="1"/>
</dbReference>
<dbReference type="InterPro" id="IPR011701">
    <property type="entry name" value="MFS"/>
</dbReference>
<keyword evidence="2 7" id="KW-0812">Transmembrane</keyword>
<dbReference type="PANTHER" id="PTHR23507">
    <property type="entry name" value="ZGC:174356"/>
    <property type="match status" value="1"/>
</dbReference>
<proteinExistence type="inferred from homology"/>
<name>A0AAD1W4Q6_PELCU</name>
<evidence type="ECO:0000256" key="1">
    <source>
        <dbReference type="ARBA" id="ARBA00004141"/>
    </source>
</evidence>
<dbReference type="EMBL" id="OW240916">
    <property type="protein sequence ID" value="CAH2293602.1"/>
    <property type="molecule type" value="Genomic_DNA"/>
</dbReference>
<organism evidence="8 9">
    <name type="scientific">Pelobates cultripes</name>
    <name type="common">Western spadefoot toad</name>
    <dbReference type="NCBI Taxonomy" id="61616"/>
    <lineage>
        <taxon>Eukaryota</taxon>
        <taxon>Metazoa</taxon>
        <taxon>Chordata</taxon>
        <taxon>Craniata</taxon>
        <taxon>Vertebrata</taxon>
        <taxon>Euteleostomi</taxon>
        <taxon>Amphibia</taxon>
        <taxon>Batrachia</taxon>
        <taxon>Anura</taxon>
        <taxon>Pelobatoidea</taxon>
        <taxon>Pelobatidae</taxon>
        <taxon>Pelobates</taxon>
    </lineage>
</organism>
<reference evidence="8" key="1">
    <citation type="submission" date="2022-03" db="EMBL/GenBank/DDBJ databases">
        <authorList>
            <person name="Alioto T."/>
            <person name="Alioto T."/>
            <person name="Gomez Garrido J."/>
        </authorList>
    </citation>
    <scope>NUCLEOTIDE SEQUENCE</scope>
</reference>
<evidence type="ECO:0000256" key="2">
    <source>
        <dbReference type="ARBA" id="ARBA00022692"/>
    </source>
</evidence>
<accession>A0AAD1W4Q6</accession>